<keyword evidence="2" id="KW-1185">Reference proteome</keyword>
<dbReference type="EMBL" id="JAPQFJ010000004">
    <property type="protein sequence ID" value="MCY6958130.1"/>
    <property type="molecule type" value="Genomic_DNA"/>
</dbReference>
<dbReference type="Proteomes" id="UP001144612">
    <property type="component" value="Unassembled WGS sequence"/>
</dbReference>
<reference evidence="1" key="1">
    <citation type="submission" date="2022-12" db="EMBL/GenBank/DDBJ databases">
        <title>Clostridium sp. nov., isolated from industrial wastewater.</title>
        <authorList>
            <person name="Jiayan W."/>
        </authorList>
    </citation>
    <scope>NUCLEOTIDE SEQUENCE</scope>
    <source>
        <strain evidence="1">ZC22-4</strain>
    </source>
</reference>
<evidence type="ECO:0000313" key="2">
    <source>
        <dbReference type="Proteomes" id="UP001144612"/>
    </source>
</evidence>
<organism evidence="1 2">
    <name type="scientific">Clostridium brassicae</name>
    <dbReference type="NCBI Taxonomy" id="2999072"/>
    <lineage>
        <taxon>Bacteria</taxon>
        <taxon>Bacillati</taxon>
        <taxon>Bacillota</taxon>
        <taxon>Clostridia</taxon>
        <taxon>Eubacteriales</taxon>
        <taxon>Clostridiaceae</taxon>
        <taxon>Clostridium</taxon>
    </lineage>
</organism>
<dbReference type="GO" id="GO:0016874">
    <property type="term" value="F:ligase activity"/>
    <property type="evidence" value="ECO:0007669"/>
    <property type="project" value="UniProtKB-KW"/>
</dbReference>
<dbReference type="SUPFAM" id="SSF55144">
    <property type="entry name" value="LigT-like"/>
    <property type="match status" value="1"/>
</dbReference>
<evidence type="ECO:0000313" key="1">
    <source>
        <dbReference type="EMBL" id="MCY6958130.1"/>
    </source>
</evidence>
<accession>A0ABT4D785</accession>
<dbReference type="Gene3D" id="3.90.1140.10">
    <property type="entry name" value="Cyclic phosphodiesterase"/>
    <property type="match status" value="1"/>
</dbReference>
<gene>
    <name evidence="1" type="ORF">OW729_05845</name>
</gene>
<sequence length="181" mass="21432">MKYYLVALFDDKSNAFLQTTQQRICRKYKLYKTSHKFHIPIQTVIDPNMEKYDKVILDTLHPYKNFKVQFSPNISLDNFGKNIGLRVEKKGYMIRIARKVTETLSLSGFNVKPDYETNFSISLANSNYNIRKQFSDESAIALNNKQLNLNYDFAKVNRLELWKPINNRKEVLIKSYPLREY</sequence>
<name>A0ABT4D785_9CLOT</name>
<comment type="caution">
    <text evidence="1">The sequence shown here is derived from an EMBL/GenBank/DDBJ whole genome shotgun (WGS) entry which is preliminary data.</text>
</comment>
<proteinExistence type="predicted"/>
<keyword evidence="1" id="KW-0436">Ligase</keyword>
<protein>
    <submittedName>
        <fullName evidence="1">2'-5' RNA ligase</fullName>
    </submittedName>
</protein>
<dbReference type="RefSeq" id="WP_268060539.1">
    <property type="nucleotide sequence ID" value="NZ_JAPQFJ010000004.1"/>
</dbReference>
<dbReference type="InterPro" id="IPR009097">
    <property type="entry name" value="Cyclic_Pdiesterase"/>
</dbReference>